<keyword evidence="10" id="KW-1185">Reference proteome</keyword>
<evidence type="ECO:0000256" key="6">
    <source>
        <dbReference type="ARBA" id="ARBA00023136"/>
    </source>
</evidence>
<accession>A0ABU0FEC7</accession>
<reference evidence="9 10" key="1">
    <citation type="submission" date="2023-07" db="EMBL/GenBank/DDBJ databases">
        <title>Genomic Encyclopedia of Type Strains, Phase IV (KMG-IV): sequencing the most valuable type-strain genomes for metagenomic binning, comparative biology and taxonomic classification.</title>
        <authorList>
            <person name="Goeker M."/>
        </authorList>
    </citation>
    <scope>NUCLEOTIDE SEQUENCE [LARGE SCALE GENOMIC DNA]</scope>
    <source>
        <strain evidence="9 10">DSM 5896</strain>
    </source>
</reference>
<dbReference type="SUPFAM" id="SSF161098">
    <property type="entry name" value="MetI-like"/>
    <property type="match status" value="1"/>
</dbReference>
<evidence type="ECO:0000313" key="9">
    <source>
        <dbReference type="EMBL" id="MDQ0392962.1"/>
    </source>
</evidence>
<organism evidence="9 10">
    <name type="scientific">Labrys monachus</name>
    <dbReference type="NCBI Taxonomy" id="217067"/>
    <lineage>
        <taxon>Bacteria</taxon>
        <taxon>Pseudomonadati</taxon>
        <taxon>Pseudomonadota</taxon>
        <taxon>Alphaproteobacteria</taxon>
        <taxon>Hyphomicrobiales</taxon>
        <taxon>Xanthobacteraceae</taxon>
        <taxon>Labrys</taxon>
    </lineage>
</organism>
<name>A0ABU0FEC7_9HYPH</name>
<evidence type="ECO:0000256" key="1">
    <source>
        <dbReference type="ARBA" id="ARBA00004651"/>
    </source>
</evidence>
<feature type="domain" description="ABC transmembrane type-1" evidence="8">
    <location>
        <begin position="95"/>
        <end position="300"/>
    </location>
</feature>
<dbReference type="PANTHER" id="PTHR43163:SF6">
    <property type="entry name" value="DIPEPTIDE TRANSPORT SYSTEM PERMEASE PROTEIN DPPB-RELATED"/>
    <property type="match status" value="1"/>
</dbReference>
<keyword evidence="5 7" id="KW-1133">Transmembrane helix</keyword>
<proteinExistence type="inferred from homology"/>
<feature type="transmembrane region" description="Helical" evidence="7">
    <location>
        <begin position="177"/>
        <end position="197"/>
    </location>
</feature>
<evidence type="ECO:0000256" key="7">
    <source>
        <dbReference type="RuleBase" id="RU363032"/>
    </source>
</evidence>
<evidence type="ECO:0000256" key="5">
    <source>
        <dbReference type="ARBA" id="ARBA00022989"/>
    </source>
</evidence>
<dbReference type="PROSITE" id="PS50928">
    <property type="entry name" value="ABC_TM1"/>
    <property type="match status" value="1"/>
</dbReference>
<evidence type="ECO:0000256" key="4">
    <source>
        <dbReference type="ARBA" id="ARBA00022692"/>
    </source>
</evidence>
<dbReference type="Proteomes" id="UP001237448">
    <property type="component" value="Unassembled WGS sequence"/>
</dbReference>
<feature type="transmembrane region" description="Helical" evidence="7">
    <location>
        <begin position="12"/>
        <end position="32"/>
    </location>
</feature>
<dbReference type="RefSeq" id="WP_307427656.1">
    <property type="nucleotide sequence ID" value="NZ_JAUSVK010000001.1"/>
</dbReference>
<dbReference type="CDD" id="cd06261">
    <property type="entry name" value="TM_PBP2"/>
    <property type="match status" value="1"/>
</dbReference>
<gene>
    <name evidence="9" type="ORF">J3R73_002754</name>
</gene>
<keyword evidence="6 7" id="KW-0472">Membrane</keyword>
<comment type="subcellular location">
    <subcellularLocation>
        <location evidence="1 7">Cell membrane</location>
        <topology evidence="1 7">Multi-pass membrane protein</topology>
    </subcellularLocation>
</comment>
<feature type="transmembrane region" description="Helical" evidence="7">
    <location>
        <begin position="281"/>
        <end position="303"/>
    </location>
</feature>
<sequence length="316" mass="33359">MLRLALLRLPFFALTIVVSSVLIFLASEVLPINVGRNMLGTFAPQAAVDALNHQLGTDLPMVERYGRWVGKAVTGDFGNSTSQHLPVGPLILRRAANSAVLALAGLVLILPIALVLGTIAGLTAGKATDRVISVVSLILTSTPEFVVGVLLLLVFAVHWRLLPGSSALIGAASPLAAPLKLVLPAVTLALVDVGYIARMMRASMIEVMASPYIRAARLRGFSPARIVFRHALRNAMVTPITVIMIHINWLIGGIVVIEAIYGYPGLGQLMLSAASAKDVPVLEAGALLFALVAAATQLLADLLQAWLQPRLRSASA</sequence>
<comment type="similarity">
    <text evidence="7">Belongs to the binding-protein-dependent transport system permease family.</text>
</comment>
<protein>
    <submittedName>
        <fullName evidence="9">Peptide/nickel transport system permease protein</fullName>
    </submittedName>
</protein>
<evidence type="ECO:0000256" key="3">
    <source>
        <dbReference type="ARBA" id="ARBA00022475"/>
    </source>
</evidence>
<dbReference type="PANTHER" id="PTHR43163">
    <property type="entry name" value="DIPEPTIDE TRANSPORT SYSTEM PERMEASE PROTEIN DPPB-RELATED"/>
    <property type="match status" value="1"/>
</dbReference>
<evidence type="ECO:0000313" key="10">
    <source>
        <dbReference type="Proteomes" id="UP001237448"/>
    </source>
</evidence>
<feature type="transmembrane region" description="Helical" evidence="7">
    <location>
        <begin position="99"/>
        <end position="122"/>
    </location>
</feature>
<keyword evidence="4 7" id="KW-0812">Transmembrane</keyword>
<comment type="caution">
    <text evidence="9">The sequence shown here is derived from an EMBL/GenBank/DDBJ whole genome shotgun (WGS) entry which is preliminary data.</text>
</comment>
<dbReference type="EMBL" id="JAUSVK010000001">
    <property type="protein sequence ID" value="MDQ0392962.1"/>
    <property type="molecule type" value="Genomic_DNA"/>
</dbReference>
<feature type="transmembrane region" description="Helical" evidence="7">
    <location>
        <begin position="235"/>
        <end position="261"/>
    </location>
</feature>
<dbReference type="Gene3D" id="1.10.3720.10">
    <property type="entry name" value="MetI-like"/>
    <property type="match status" value="1"/>
</dbReference>
<dbReference type="Pfam" id="PF00528">
    <property type="entry name" value="BPD_transp_1"/>
    <property type="match status" value="1"/>
</dbReference>
<keyword evidence="2 7" id="KW-0813">Transport</keyword>
<feature type="transmembrane region" description="Helical" evidence="7">
    <location>
        <begin position="134"/>
        <end position="157"/>
    </location>
</feature>
<evidence type="ECO:0000259" key="8">
    <source>
        <dbReference type="PROSITE" id="PS50928"/>
    </source>
</evidence>
<evidence type="ECO:0000256" key="2">
    <source>
        <dbReference type="ARBA" id="ARBA00022448"/>
    </source>
</evidence>
<keyword evidence="3" id="KW-1003">Cell membrane</keyword>
<dbReference type="InterPro" id="IPR000515">
    <property type="entry name" value="MetI-like"/>
</dbReference>
<dbReference type="InterPro" id="IPR035906">
    <property type="entry name" value="MetI-like_sf"/>
</dbReference>